<dbReference type="AlphaFoldDB" id="A0A830HAY3"/>
<dbReference type="EMBL" id="BNJQ01000004">
    <property type="protein sequence ID" value="GHP02751.1"/>
    <property type="molecule type" value="Genomic_DNA"/>
</dbReference>
<evidence type="ECO:0000313" key="1">
    <source>
        <dbReference type="EMBL" id="GHP02751.1"/>
    </source>
</evidence>
<comment type="caution">
    <text evidence="1">The sequence shown here is derived from an EMBL/GenBank/DDBJ whole genome shotgun (WGS) entry which is preliminary data.</text>
</comment>
<evidence type="ECO:0000313" key="2">
    <source>
        <dbReference type="Proteomes" id="UP000660262"/>
    </source>
</evidence>
<dbReference type="Proteomes" id="UP000660262">
    <property type="component" value="Unassembled WGS sequence"/>
</dbReference>
<accession>A0A830HAY3</accession>
<reference evidence="1" key="1">
    <citation type="submission" date="2020-10" db="EMBL/GenBank/DDBJ databases">
        <title>Unveiling of a novel bifunctional photoreceptor, Dualchrome1, isolated from a cosmopolitan green alga.</title>
        <authorList>
            <person name="Suzuki S."/>
            <person name="Kawachi M."/>
        </authorList>
    </citation>
    <scope>NUCLEOTIDE SEQUENCE</scope>
    <source>
        <strain evidence="1">NIES 2893</strain>
    </source>
</reference>
<proteinExistence type="predicted"/>
<gene>
    <name evidence="1" type="ORF">PPROV_000150600</name>
</gene>
<keyword evidence="2" id="KW-1185">Reference proteome</keyword>
<sequence length="116" mass="12260">MSDSLMSRGDEQVPPFRNTPLLAVRRVRTRRFEQMLRLPLNADAGSSDAFASLEQNGAYSSEMAPLGDSTSCDIPALAVVNPDGPVAIAVRGDRLISASPSNPAAASYAVPAQTKE</sequence>
<protein>
    <submittedName>
        <fullName evidence="1">Uncharacterized protein</fullName>
    </submittedName>
</protein>
<organism evidence="1 2">
    <name type="scientific">Pycnococcus provasolii</name>
    <dbReference type="NCBI Taxonomy" id="41880"/>
    <lineage>
        <taxon>Eukaryota</taxon>
        <taxon>Viridiplantae</taxon>
        <taxon>Chlorophyta</taxon>
        <taxon>Pseudoscourfieldiophyceae</taxon>
        <taxon>Pseudoscourfieldiales</taxon>
        <taxon>Pycnococcaceae</taxon>
        <taxon>Pycnococcus</taxon>
    </lineage>
</organism>
<name>A0A830HAY3_9CHLO</name>